<keyword evidence="1" id="KW-1133">Transmembrane helix</keyword>
<sequence>MELRKNWYDSNFWVVFFCLLMLISCSVSYEDADSFSGFVHKYANNSESKPRTGVLYNISLPSNFSGIQVSYIRLRSRSFWVRGANLRWVSFPPRITSIPRVKRIAMIFENLGNWSSNFYKLPGYTLVAPVIGFTVYDSSSNSSTFSSQKLHLRITGSNPILVMFPKLQLGENGEIKPQCVRFGAGEAFELKNMTGPSLCSATDYGYFSLVIPNPKEKKKKKKGMLWAWWVAGFGGGLAVLALMGLVLVAILRFVRRKNLKYMEKESEFGESFDTIWIGKSRMPSASMVLKIEVCSIRTTNSCLVVSFWLGNSFKQLFSYLFWERFICVHSFTSFQ</sequence>
<feature type="transmembrane region" description="Helical" evidence="1">
    <location>
        <begin position="226"/>
        <end position="254"/>
    </location>
</feature>
<evidence type="ECO:0000313" key="4">
    <source>
        <dbReference type="RefSeq" id="XP_022958829.1"/>
    </source>
</evidence>
<reference evidence="4" key="1">
    <citation type="submission" date="2025-08" db="UniProtKB">
        <authorList>
            <consortium name="RefSeq"/>
        </authorList>
    </citation>
    <scope>IDENTIFICATION</scope>
    <source>
        <tissue evidence="4">Young leaves</tissue>
    </source>
</reference>
<dbReference type="Proteomes" id="UP000504609">
    <property type="component" value="Unplaced"/>
</dbReference>
<dbReference type="Pfam" id="PF06697">
    <property type="entry name" value="DUF1191"/>
    <property type="match status" value="1"/>
</dbReference>
<organism evidence="3 4">
    <name type="scientific">Cucurbita moschata</name>
    <name type="common">Winter crookneck squash</name>
    <name type="synonym">Cucurbita pepo var. moschata</name>
    <dbReference type="NCBI Taxonomy" id="3662"/>
    <lineage>
        <taxon>Eukaryota</taxon>
        <taxon>Viridiplantae</taxon>
        <taxon>Streptophyta</taxon>
        <taxon>Embryophyta</taxon>
        <taxon>Tracheophyta</taxon>
        <taxon>Spermatophyta</taxon>
        <taxon>Magnoliopsida</taxon>
        <taxon>eudicotyledons</taxon>
        <taxon>Gunneridae</taxon>
        <taxon>Pentapetalae</taxon>
        <taxon>rosids</taxon>
        <taxon>fabids</taxon>
        <taxon>Cucurbitales</taxon>
        <taxon>Cucurbitaceae</taxon>
        <taxon>Cucurbiteae</taxon>
        <taxon>Cucurbita</taxon>
    </lineage>
</organism>
<keyword evidence="1" id="KW-0472">Membrane</keyword>
<protein>
    <submittedName>
        <fullName evidence="4">Uncharacterized protein LOC111459982</fullName>
    </submittedName>
</protein>
<keyword evidence="2" id="KW-0732">Signal</keyword>
<feature type="chain" id="PRO_5027075744" evidence="2">
    <location>
        <begin position="29"/>
        <end position="335"/>
    </location>
</feature>
<dbReference type="KEGG" id="cmos:111459982"/>
<dbReference type="GO" id="GO:0016020">
    <property type="term" value="C:membrane"/>
    <property type="evidence" value="ECO:0007669"/>
    <property type="project" value="TreeGrafter"/>
</dbReference>
<keyword evidence="3" id="KW-1185">Reference proteome</keyword>
<evidence type="ECO:0000256" key="2">
    <source>
        <dbReference type="SAM" id="SignalP"/>
    </source>
</evidence>
<keyword evidence="1" id="KW-0812">Transmembrane</keyword>
<dbReference type="PANTHER" id="PTHR33512:SF7">
    <property type="entry name" value="LEGUME LECTIN DOMAIN-CONTAINING PROTEIN"/>
    <property type="match status" value="1"/>
</dbReference>
<name>A0A6J1H691_CUCMO</name>
<dbReference type="PROSITE" id="PS51257">
    <property type="entry name" value="PROKAR_LIPOPROTEIN"/>
    <property type="match status" value="1"/>
</dbReference>
<dbReference type="GeneID" id="111459982"/>
<dbReference type="InterPro" id="IPR010605">
    <property type="entry name" value="DUF1191"/>
</dbReference>
<gene>
    <name evidence="4" type="primary">LOC111459982</name>
</gene>
<evidence type="ECO:0000256" key="1">
    <source>
        <dbReference type="SAM" id="Phobius"/>
    </source>
</evidence>
<dbReference type="RefSeq" id="XP_022958829.1">
    <property type="nucleotide sequence ID" value="XM_023103061.1"/>
</dbReference>
<accession>A0A6J1H691</accession>
<proteinExistence type="predicted"/>
<feature type="signal peptide" evidence="2">
    <location>
        <begin position="1"/>
        <end position="28"/>
    </location>
</feature>
<evidence type="ECO:0000313" key="3">
    <source>
        <dbReference type="Proteomes" id="UP000504609"/>
    </source>
</evidence>
<dbReference type="AlphaFoldDB" id="A0A6J1H691"/>
<dbReference type="PANTHER" id="PTHR33512">
    <property type="entry name" value="PROTEIN, PUTATIVE (DUF1191)-RELATED"/>
    <property type="match status" value="1"/>
</dbReference>